<feature type="repeat" description="ANK" evidence="3">
    <location>
        <begin position="400"/>
        <end position="433"/>
    </location>
</feature>
<evidence type="ECO:0000256" key="1">
    <source>
        <dbReference type="ARBA" id="ARBA00022737"/>
    </source>
</evidence>
<gene>
    <name evidence="5" type="ORF">L0U88_02805</name>
</gene>
<proteinExistence type="predicted"/>
<dbReference type="PANTHER" id="PTHR24198:SF165">
    <property type="entry name" value="ANKYRIN REPEAT-CONTAINING PROTEIN-RELATED"/>
    <property type="match status" value="1"/>
</dbReference>
<protein>
    <submittedName>
        <fullName evidence="5">Ankyrin repeat domain-containing protein</fullName>
    </submittedName>
</protein>
<organism evidence="5 6">
    <name type="scientific">Flavihumibacter fluminis</name>
    <dbReference type="NCBI Taxonomy" id="2909236"/>
    <lineage>
        <taxon>Bacteria</taxon>
        <taxon>Pseudomonadati</taxon>
        <taxon>Bacteroidota</taxon>
        <taxon>Chitinophagia</taxon>
        <taxon>Chitinophagales</taxon>
        <taxon>Chitinophagaceae</taxon>
        <taxon>Flavihumibacter</taxon>
    </lineage>
</organism>
<accession>A0ABS9BER3</accession>
<dbReference type="Gene3D" id="1.25.40.20">
    <property type="entry name" value="Ankyrin repeat-containing domain"/>
    <property type="match status" value="2"/>
</dbReference>
<sequence>MKKTVLFCLLLAPILGLAQNNTLLRADFWKTNPDLAAVKAEIAKGNKPSEANGGNFDVVTMAINNNATTEIIKYLVSQDGNGVGKKTHDGRIYLHWAASRGNIEVVKYLLEKGADINFGDDRGTIPLVYALANGQTNTAVYEVLFKAGNNPKQKFQNGASLLLLGIANDKELVLSEYLVTKGLSYTDTDDLGRTAFDYAARSGNLELLKKLKAKGVKHSNQALLFAAQGGRGGAAKQEVYQYLVEELKIPATAVGENDETILPYLVRRPNQQETIQYFLNKGVDINKADKKGETALTHAVQFSTAEMVGWLLDKGASVVVNSKEGNLGYYLLQSYRSPRAGETPIDFTNKLNLLIAKGVNLNTAQPDGNTLYHLAVAKNDIQLFQLLAPLKIDINAKNKDGMTALHRAALVAKDDQLLKYLVSIGAKKELLTELDETAYDLAKENGFLKEKKVGLDFLK</sequence>
<dbReference type="PROSITE" id="PS50088">
    <property type="entry name" value="ANK_REPEAT"/>
    <property type="match status" value="4"/>
</dbReference>
<feature type="repeat" description="ANK" evidence="3">
    <location>
        <begin position="367"/>
        <end position="399"/>
    </location>
</feature>
<feature type="signal peptide" evidence="4">
    <location>
        <begin position="1"/>
        <end position="18"/>
    </location>
</feature>
<feature type="chain" id="PRO_5046190668" evidence="4">
    <location>
        <begin position="19"/>
        <end position="459"/>
    </location>
</feature>
<keyword evidence="6" id="KW-1185">Reference proteome</keyword>
<dbReference type="EMBL" id="JAKEVY010000001">
    <property type="protein sequence ID" value="MCF1713558.1"/>
    <property type="molecule type" value="Genomic_DNA"/>
</dbReference>
<keyword evidence="2 3" id="KW-0040">ANK repeat</keyword>
<dbReference type="SMART" id="SM00248">
    <property type="entry name" value="ANK"/>
    <property type="match status" value="7"/>
</dbReference>
<dbReference type="Proteomes" id="UP001200145">
    <property type="component" value="Unassembled WGS sequence"/>
</dbReference>
<evidence type="ECO:0000256" key="2">
    <source>
        <dbReference type="ARBA" id="ARBA00023043"/>
    </source>
</evidence>
<reference evidence="5 6" key="1">
    <citation type="submission" date="2022-01" db="EMBL/GenBank/DDBJ databases">
        <title>Flavihumibacter sp. nov., isolated from sediment of a river.</title>
        <authorList>
            <person name="Liu H."/>
        </authorList>
    </citation>
    <scope>NUCLEOTIDE SEQUENCE [LARGE SCALE GENOMIC DNA]</scope>
    <source>
        <strain evidence="5 6">RY-1</strain>
    </source>
</reference>
<name>A0ABS9BER3_9BACT</name>
<dbReference type="SUPFAM" id="SSF48403">
    <property type="entry name" value="Ankyrin repeat"/>
    <property type="match status" value="2"/>
</dbReference>
<dbReference type="InterPro" id="IPR036770">
    <property type="entry name" value="Ankyrin_rpt-contain_sf"/>
</dbReference>
<dbReference type="PANTHER" id="PTHR24198">
    <property type="entry name" value="ANKYRIN REPEAT AND PROTEIN KINASE DOMAIN-CONTAINING PROTEIN"/>
    <property type="match status" value="1"/>
</dbReference>
<evidence type="ECO:0000256" key="3">
    <source>
        <dbReference type="PROSITE-ProRule" id="PRU00023"/>
    </source>
</evidence>
<evidence type="ECO:0000313" key="6">
    <source>
        <dbReference type="Proteomes" id="UP001200145"/>
    </source>
</evidence>
<keyword evidence="1" id="KW-0677">Repeat</keyword>
<feature type="repeat" description="ANK" evidence="3">
    <location>
        <begin position="291"/>
        <end position="323"/>
    </location>
</feature>
<dbReference type="InterPro" id="IPR002110">
    <property type="entry name" value="Ankyrin_rpt"/>
</dbReference>
<dbReference type="RefSeq" id="WP_234864088.1">
    <property type="nucleotide sequence ID" value="NZ_JAKEVY010000001.1"/>
</dbReference>
<dbReference type="Pfam" id="PF12796">
    <property type="entry name" value="Ank_2"/>
    <property type="match status" value="3"/>
</dbReference>
<feature type="repeat" description="ANK" evidence="3">
    <location>
        <begin position="89"/>
        <end position="121"/>
    </location>
</feature>
<keyword evidence="4" id="KW-0732">Signal</keyword>
<dbReference type="PROSITE" id="PS50297">
    <property type="entry name" value="ANK_REP_REGION"/>
    <property type="match status" value="3"/>
</dbReference>
<evidence type="ECO:0000313" key="5">
    <source>
        <dbReference type="EMBL" id="MCF1713558.1"/>
    </source>
</evidence>
<comment type="caution">
    <text evidence="5">The sequence shown here is derived from an EMBL/GenBank/DDBJ whole genome shotgun (WGS) entry which is preliminary data.</text>
</comment>
<evidence type="ECO:0000256" key="4">
    <source>
        <dbReference type="SAM" id="SignalP"/>
    </source>
</evidence>